<organism evidence="1 2">
    <name type="scientific">Actinokineospora terrae</name>
    <dbReference type="NCBI Taxonomy" id="155974"/>
    <lineage>
        <taxon>Bacteria</taxon>
        <taxon>Bacillati</taxon>
        <taxon>Actinomycetota</taxon>
        <taxon>Actinomycetes</taxon>
        <taxon>Pseudonocardiales</taxon>
        <taxon>Pseudonocardiaceae</taxon>
        <taxon>Actinokineospora</taxon>
    </lineage>
</organism>
<sequence length="701" mass="76868">MSGYAYGQWLRALATLGEGGRGAAAKARKWRAVLDGISAGRVTVGSRTPVSGVPPWVTVEVVHGGFATGRLLAEQPLTGHDRARLRAATPGSTERERQNLHFLSDDGQAELLEALKSGTYRIDLPEEAAIPVAVALFAAGRDQEAFDLLEVIWPWIDRLKFTPTFDSIAVPSGDAVRVRSVGSVMNTLKQVTVPAQIAAMRETLTVWNPRYERLVALWARTVDGALPSLRDGAVVGGWPCTRWPDDWAEQRDRWLADLPGPVTGRHAHPRSNFARLHAALLLCPRDSSDLGPRQVGWIRRALANALTTPRPVEPVESSTYADIAARMVERLRAYPLHGGIPAVEPITADLDQPAHLVTKLSRALDAPAAELVRRGVLTSSEAIAAVLPQRTSRLAAGRIADPVLATLHERTYTAFRDRRSLLLLNLAKQVQFTELPWVVADPEPRPDDGSARRALRETVDLVLAAFPHTITPNPLVTELRALARLADLDLPLVEEVAADIFMGRFTDKWRAAAVVASRTMRDTLYAHYYDLPTSWPTPFADLCRDRALAAGAATSYVARNGAVLEQSQILTTHNLAVLVDALDLAPWLRVRGPDLARRALDWIARRASQRSPDRHAALVQVKNIAYAWRQAVFFLSFCPPDEQRALVQRLADQPELTHVVRGLEYVIAGGRFGAAGSAPGGGRRLVGWVEQPAYWPGVSRR</sequence>
<reference evidence="2" key="1">
    <citation type="submission" date="2016-10" db="EMBL/GenBank/DDBJ databases">
        <authorList>
            <person name="Varghese N."/>
            <person name="Submissions S."/>
        </authorList>
    </citation>
    <scope>NUCLEOTIDE SEQUENCE [LARGE SCALE GENOMIC DNA]</scope>
    <source>
        <strain evidence="2">DSM 44260</strain>
    </source>
</reference>
<dbReference type="AlphaFoldDB" id="A0A1H9XTZ3"/>
<dbReference type="STRING" id="155974.SAMN04487818_12517"/>
<evidence type="ECO:0000313" key="1">
    <source>
        <dbReference type="EMBL" id="SES49207.1"/>
    </source>
</evidence>
<gene>
    <name evidence="1" type="ORF">SAMN04487818_12517</name>
</gene>
<keyword evidence="2" id="KW-1185">Reference proteome</keyword>
<dbReference type="EMBL" id="FOGI01000025">
    <property type="protein sequence ID" value="SES49207.1"/>
    <property type="molecule type" value="Genomic_DNA"/>
</dbReference>
<dbReference type="Proteomes" id="UP000199051">
    <property type="component" value="Unassembled WGS sequence"/>
</dbReference>
<protein>
    <submittedName>
        <fullName evidence="1">Uncharacterized protein</fullName>
    </submittedName>
</protein>
<name>A0A1H9XTZ3_9PSEU</name>
<evidence type="ECO:0000313" key="2">
    <source>
        <dbReference type="Proteomes" id="UP000199051"/>
    </source>
</evidence>
<accession>A0A1H9XTZ3</accession>
<dbReference type="RefSeq" id="WP_092787272.1">
    <property type="nucleotide sequence ID" value="NZ_FOGI01000025.1"/>
</dbReference>
<proteinExistence type="predicted"/>